<reference evidence="1" key="1">
    <citation type="submission" date="2024-06" db="EMBL/GenBank/DDBJ databases">
        <title>Genomic Encyclopedia of Type Strains, Phase IV (KMG-IV): sequencing the most valuable type-strain genomes for metagenomic binning, comparative biology and taxonomic classification.</title>
        <authorList>
            <person name="Goeker M."/>
        </authorList>
    </citation>
    <scope>NUCLEOTIDE SEQUENCE</scope>
    <source>
        <strain evidence="1">SJCon</strain>
    </source>
</reference>
<organism evidence="1 2">
    <name type="scientific">Arthrobacter nitrophenolicus</name>
    <dbReference type="NCBI Taxonomy" id="683150"/>
    <lineage>
        <taxon>Bacteria</taxon>
        <taxon>Bacillati</taxon>
        <taxon>Actinomycetota</taxon>
        <taxon>Actinomycetes</taxon>
        <taxon>Micrococcales</taxon>
        <taxon>Micrococcaceae</taxon>
        <taxon>Arthrobacter</taxon>
    </lineage>
</organism>
<keyword evidence="2" id="KW-1185">Reference proteome</keyword>
<proteinExistence type="predicted"/>
<accession>A0ACC6TAB0</accession>
<evidence type="ECO:0000313" key="2">
    <source>
        <dbReference type="Proteomes" id="UP001549207"/>
    </source>
</evidence>
<dbReference type="Proteomes" id="UP001549207">
    <property type="component" value="Unassembled WGS sequence"/>
</dbReference>
<dbReference type="EMBL" id="JBEPNJ010000001">
    <property type="protein sequence ID" value="MET3770465.1"/>
    <property type="molecule type" value="Genomic_DNA"/>
</dbReference>
<protein>
    <submittedName>
        <fullName evidence="1">Uncharacterized protein</fullName>
    </submittedName>
</protein>
<evidence type="ECO:0000313" key="1">
    <source>
        <dbReference type="EMBL" id="MET3770465.1"/>
    </source>
</evidence>
<sequence>MASIAVTRPYDTQSARVPAATAGIPEDVILTALERAALELSRRLGWDPERRA</sequence>
<gene>
    <name evidence="1" type="ORF">ABIC98_000089</name>
</gene>
<name>A0ACC6TAB0_9MICC</name>
<comment type="caution">
    <text evidence="1">The sequence shown here is derived from an EMBL/GenBank/DDBJ whole genome shotgun (WGS) entry which is preliminary data.</text>
</comment>